<dbReference type="AlphaFoldDB" id="A0A3M7FHR5"/>
<feature type="region of interest" description="Disordered" evidence="5">
    <location>
        <begin position="1076"/>
        <end position="1102"/>
    </location>
</feature>
<feature type="compositionally biased region" description="Polar residues" evidence="5">
    <location>
        <begin position="370"/>
        <end position="380"/>
    </location>
</feature>
<name>A0A3M7FHR5_HORWE</name>
<feature type="compositionally biased region" description="Basic and acidic residues" evidence="5">
    <location>
        <begin position="511"/>
        <end position="531"/>
    </location>
</feature>
<dbReference type="GO" id="GO:0005737">
    <property type="term" value="C:cytoplasm"/>
    <property type="evidence" value="ECO:0007669"/>
    <property type="project" value="UniProtKB-SubCell"/>
</dbReference>
<keyword evidence="3" id="KW-0963">Cytoplasm</keyword>
<protein>
    <recommendedName>
        <fullName evidence="6">CNH domain-containing protein</fullName>
    </recommendedName>
</protein>
<dbReference type="InterPro" id="IPR001180">
    <property type="entry name" value="CNH_dom"/>
</dbReference>
<evidence type="ECO:0000256" key="3">
    <source>
        <dbReference type="ARBA" id="ARBA00022490"/>
    </source>
</evidence>
<dbReference type="GO" id="GO:0016020">
    <property type="term" value="C:membrane"/>
    <property type="evidence" value="ECO:0007669"/>
    <property type="project" value="TreeGrafter"/>
</dbReference>
<dbReference type="GO" id="GO:0015031">
    <property type="term" value="P:protein transport"/>
    <property type="evidence" value="ECO:0007669"/>
    <property type="project" value="UniProtKB-KW"/>
</dbReference>
<dbReference type="PROSITE" id="PS50219">
    <property type="entry name" value="CNH"/>
    <property type="match status" value="1"/>
</dbReference>
<proteinExistence type="predicted"/>
<dbReference type="GO" id="GO:0034058">
    <property type="term" value="P:endosomal vesicle fusion"/>
    <property type="evidence" value="ECO:0007669"/>
    <property type="project" value="TreeGrafter"/>
</dbReference>
<feature type="region of interest" description="Disordered" evidence="5">
    <location>
        <begin position="250"/>
        <end position="380"/>
    </location>
</feature>
<feature type="compositionally biased region" description="Basic and acidic residues" evidence="5">
    <location>
        <begin position="291"/>
        <end position="306"/>
    </location>
</feature>
<evidence type="ECO:0000256" key="5">
    <source>
        <dbReference type="SAM" id="MobiDB-lite"/>
    </source>
</evidence>
<evidence type="ECO:0000313" key="7">
    <source>
        <dbReference type="EMBL" id="RMY88408.1"/>
    </source>
</evidence>
<dbReference type="VEuPathDB" id="FungiDB:BTJ68_06007"/>
<feature type="domain" description="CNH" evidence="6">
    <location>
        <begin position="59"/>
        <end position="467"/>
    </location>
</feature>
<evidence type="ECO:0000259" key="6">
    <source>
        <dbReference type="PROSITE" id="PS50219"/>
    </source>
</evidence>
<sequence length="1225" mass="134437">MDPVYHDILYIHQPAMEVQPASHAAAPDPSPNANDPPGPYVLRDLIRDVPLGTQDDGTVAHITCVDAWNGNLYIGTSAGEVLHYVSIPGENEDDDEDQPAYIFATKLEPPYTTQQEGADRGVKQLLVLPDAGKACVLCNGTVTFYTLPELSPAFEGKIKQPGCLWVGGIDHNEAAREGSGAQVKGTVVVICLKQRLRLIRIGEEARKIRDIELGGVSAVRRRDDLACVADAQGYSLLDVVNQRKIELFPISSSAQPEPTEAPPQQINPPRSRDQSARRSFSAATSPQRQSRAHERNFSAGAEHLRPDSSSPWPTRSSSRQEGPAETAAPSSPTPGSREGSPMKIPSADHSARTSGEAPREPAKPLPPNIVSPTPNEFLLTTGTKLTEPGVGMFVNLEGDVVRGTIEFSTYPESLVLDGSSQDESSSGNGDDAEGYVLALVNQETDGKNSKVIEAQRWDVDPSEVHASRSWLSINATSQDVADSSGVGLRLATTTFQLAANEIKHSLRQRRLNLDNERTQPSDSETRRDGEEDRFASRFAQVHASVLLYHGDRISWVVRNALILQLDHHLNQAIKRGTTASSTANLTIDVHVAQRVANSIRGQEPKTELDFLTLTYIRQKASLLLFGNLVLQTMQGFISYEHDKRRAEDALIAGEVDPRTILSLVPKLAGEVDEGTHGIWVPQGLTDVVTLLRQAIQAGGPSSSSGDNVDWEDPKGAYGDNLLQLVKRYLMSWRKKKGFGSVADETQVFRSVDAALLHVLLMLDTQPTTSRGPAAPGTLRAELNDVVDKGVECFDRAKELCEEYHRLYVLSRLYQSRKMVGDVLATWRRIIEGEEDRGGELVDGEQDVRRYLTKLRDHKLVQDYGAWLATRNPRLGVQVFADENARVKFQPQDAVAILKEKAPGAVKEYLEYLVFGKNHSIYVKDLIAFYLDAVLSQLRDSQEARDMLIQSYETYRALRPPKPTYRQFITDNAPTAEPAREWWNNRLRLLQLIGGSHGGGGAVTSERQEEAEEQYSRQLAERLREYSAELVPEMILLNGREGKHDEALKLLVHGLGDYDTAIRYCLLGGGTSLFHPGGGGGGGGSSGGSTLGDQQPPLSSSSPLPVDKDLQASLFRALLRESFQISDLSERLERTAELLERFAAWFDVAEVLALIPDGWSVELVSGFLVHALRRLVRERQESVVVKGLAGAQNLRSAAVWGEKMKEVRAVVVREGEAEGDGVVGTG</sequence>
<dbReference type="PANTHER" id="PTHR12894">
    <property type="entry name" value="CNH DOMAIN CONTAINING"/>
    <property type="match status" value="1"/>
</dbReference>
<organism evidence="7 8">
    <name type="scientific">Hortaea werneckii</name>
    <name type="common">Black yeast</name>
    <name type="synonym">Cladosporium werneckii</name>
    <dbReference type="NCBI Taxonomy" id="91943"/>
    <lineage>
        <taxon>Eukaryota</taxon>
        <taxon>Fungi</taxon>
        <taxon>Dikarya</taxon>
        <taxon>Ascomycota</taxon>
        <taxon>Pezizomycotina</taxon>
        <taxon>Dothideomycetes</taxon>
        <taxon>Dothideomycetidae</taxon>
        <taxon>Mycosphaerellales</taxon>
        <taxon>Teratosphaeriaceae</taxon>
        <taxon>Hortaea</taxon>
    </lineage>
</organism>
<comment type="subcellular location">
    <subcellularLocation>
        <location evidence="1">Cytoplasm</location>
    </subcellularLocation>
</comment>
<gene>
    <name evidence="7" type="ORF">D0861_04832</name>
</gene>
<evidence type="ECO:0000256" key="4">
    <source>
        <dbReference type="ARBA" id="ARBA00022927"/>
    </source>
</evidence>
<feature type="compositionally biased region" description="Low complexity" evidence="5">
    <location>
        <begin position="307"/>
        <end position="336"/>
    </location>
</feature>
<feature type="compositionally biased region" description="Polar residues" evidence="5">
    <location>
        <begin position="277"/>
        <end position="289"/>
    </location>
</feature>
<feature type="region of interest" description="Disordered" evidence="5">
    <location>
        <begin position="509"/>
        <end position="531"/>
    </location>
</feature>
<dbReference type="EMBL" id="QWIR01000079">
    <property type="protein sequence ID" value="RMY88408.1"/>
    <property type="molecule type" value="Genomic_DNA"/>
</dbReference>
<evidence type="ECO:0000313" key="8">
    <source>
        <dbReference type="Proteomes" id="UP000268823"/>
    </source>
</evidence>
<dbReference type="Proteomes" id="UP000268823">
    <property type="component" value="Unassembled WGS sequence"/>
</dbReference>
<evidence type="ECO:0000256" key="2">
    <source>
        <dbReference type="ARBA" id="ARBA00022448"/>
    </source>
</evidence>
<keyword evidence="2" id="KW-0813">Transport</keyword>
<dbReference type="PANTHER" id="PTHR12894:SF27">
    <property type="entry name" value="TRANSFORMING GROWTH FACTOR-BETA RECEPTOR-ASSOCIATED PROTEIN 1"/>
    <property type="match status" value="1"/>
</dbReference>
<evidence type="ECO:0000256" key="1">
    <source>
        <dbReference type="ARBA" id="ARBA00004496"/>
    </source>
</evidence>
<feature type="compositionally biased region" description="Low complexity" evidence="5">
    <location>
        <begin position="251"/>
        <end position="264"/>
    </location>
</feature>
<dbReference type="OrthoDB" id="5325112at2759"/>
<reference evidence="7 8" key="1">
    <citation type="journal article" date="2018" name="BMC Genomics">
        <title>Genomic evidence for intraspecific hybridization in a clonal and extremely halotolerant yeast.</title>
        <authorList>
            <person name="Gostincar C."/>
            <person name="Stajich J.E."/>
            <person name="Zupancic J."/>
            <person name="Zalar P."/>
            <person name="Gunde-Cimerman N."/>
        </authorList>
    </citation>
    <scope>NUCLEOTIDE SEQUENCE [LARGE SCALE GENOMIC DNA]</scope>
    <source>
        <strain evidence="7 8">EXF-2788</strain>
    </source>
</reference>
<comment type="caution">
    <text evidence="7">The sequence shown here is derived from an EMBL/GenBank/DDBJ whole genome shotgun (WGS) entry which is preliminary data.</text>
</comment>
<dbReference type="GO" id="GO:0006914">
    <property type="term" value="P:autophagy"/>
    <property type="evidence" value="ECO:0007669"/>
    <property type="project" value="TreeGrafter"/>
</dbReference>
<dbReference type="InterPro" id="IPR032914">
    <property type="entry name" value="Vam6/VPS39/TRAP1"/>
</dbReference>
<accession>A0A3M7FHR5</accession>
<keyword evidence="4" id="KW-0653">Protein transport</keyword>
<feature type="compositionally biased region" description="Gly residues" evidence="5">
    <location>
        <begin position="1076"/>
        <end position="1089"/>
    </location>
</feature>